<sequence>MTGYNKNIDYDFYKKIDKIIAVSQYGKESIISINKDYEKKTEVILDIVNPRLIESMADEEVVFEDKSYINICTVARLITHYKGYDMAIKAAKLLKDSEYKFRWYAVGEGEDRPIIERMIEELGLKKEFILIGKKSNPYPYMKNCDIYVQPSRNEGFGLTIVEAKILNKPIVCTDFDNAKVLINNEEDGIIVGKNELQIYLGIKKYLESKEFKEDIIKHLERKDQYNSIQEINKFYELVR</sequence>
<gene>
    <name evidence="2" type="primary">pglJ_6</name>
    <name evidence="2" type="ORF">SDC9_170811</name>
</gene>
<comment type="caution">
    <text evidence="2">The sequence shown here is derived from an EMBL/GenBank/DDBJ whole genome shotgun (WGS) entry which is preliminary data.</text>
</comment>
<dbReference type="InterPro" id="IPR001296">
    <property type="entry name" value="Glyco_trans_1"/>
</dbReference>
<dbReference type="Pfam" id="PF00534">
    <property type="entry name" value="Glycos_transf_1"/>
    <property type="match status" value="1"/>
</dbReference>
<keyword evidence="2" id="KW-0808">Transferase</keyword>
<evidence type="ECO:0000259" key="1">
    <source>
        <dbReference type="Pfam" id="PF00534"/>
    </source>
</evidence>
<dbReference type="AlphaFoldDB" id="A0A645GI70"/>
<accession>A0A645GI70</accession>
<reference evidence="2" key="1">
    <citation type="submission" date="2019-08" db="EMBL/GenBank/DDBJ databases">
        <authorList>
            <person name="Kucharzyk K."/>
            <person name="Murdoch R.W."/>
            <person name="Higgins S."/>
            <person name="Loffler F."/>
        </authorList>
    </citation>
    <scope>NUCLEOTIDE SEQUENCE</scope>
</reference>
<protein>
    <submittedName>
        <fullName evidence="2">N-acetylgalactosamine-N, N'-diacetylbacillosaminyl-diphospho-undecaprenol 4-alpha-N-acetylgalactosaminyltransferase</fullName>
        <ecNumber evidence="2">2.4.1.291</ecNumber>
    </submittedName>
</protein>
<name>A0A645GI70_9ZZZZ</name>
<dbReference type="EMBL" id="VSSQ01071914">
    <property type="protein sequence ID" value="MPN23423.1"/>
    <property type="molecule type" value="Genomic_DNA"/>
</dbReference>
<dbReference type="CDD" id="cd03811">
    <property type="entry name" value="GT4_GT28_WabH-like"/>
    <property type="match status" value="1"/>
</dbReference>
<evidence type="ECO:0000313" key="2">
    <source>
        <dbReference type="EMBL" id="MPN23423.1"/>
    </source>
</evidence>
<dbReference type="PANTHER" id="PTHR12526">
    <property type="entry name" value="GLYCOSYLTRANSFERASE"/>
    <property type="match status" value="1"/>
</dbReference>
<dbReference type="Gene3D" id="3.40.50.2000">
    <property type="entry name" value="Glycogen Phosphorylase B"/>
    <property type="match status" value="2"/>
</dbReference>
<dbReference type="GO" id="GO:0016757">
    <property type="term" value="F:glycosyltransferase activity"/>
    <property type="evidence" value="ECO:0007669"/>
    <property type="project" value="UniProtKB-KW"/>
</dbReference>
<organism evidence="2">
    <name type="scientific">bioreactor metagenome</name>
    <dbReference type="NCBI Taxonomy" id="1076179"/>
    <lineage>
        <taxon>unclassified sequences</taxon>
        <taxon>metagenomes</taxon>
        <taxon>ecological metagenomes</taxon>
    </lineage>
</organism>
<keyword evidence="2" id="KW-0328">Glycosyltransferase</keyword>
<feature type="domain" description="Glycosyl transferase family 1" evidence="1">
    <location>
        <begin position="64"/>
        <end position="217"/>
    </location>
</feature>
<dbReference type="SUPFAM" id="SSF53756">
    <property type="entry name" value="UDP-Glycosyltransferase/glycogen phosphorylase"/>
    <property type="match status" value="1"/>
</dbReference>
<dbReference type="EC" id="2.4.1.291" evidence="2"/>
<proteinExistence type="predicted"/>